<dbReference type="Gene3D" id="1.10.10.1400">
    <property type="entry name" value="Terminase, small subunit, N-terminal DNA-binding domain, HTH motif"/>
    <property type="match status" value="1"/>
</dbReference>
<dbReference type="GO" id="GO:0051276">
    <property type="term" value="P:chromosome organization"/>
    <property type="evidence" value="ECO:0007669"/>
    <property type="project" value="InterPro"/>
</dbReference>
<proteinExistence type="predicted"/>
<dbReference type="EMBL" id="UGSZ01000001">
    <property type="protein sequence ID" value="SUB57723.1"/>
    <property type="molecule type" value="Genomic_DNA"/>
</dbReference>
<keyword evidence="1" id="KW-1188">Viral release from host cell</keyword>
<dbReference type="PANTHER" id="PTHR41328:SF2">
    <property type="entry name" value="TERMINASE SMALL SUBUNIT"/>
    <property type="match status" value="1"/>
</dbReference>
<dbReference type="OrthoDB" id="7358785at2"/>
<dbReference type="PANTHER" id="PTHR41328">
    <property type="entry name" value="TERMINASE SMALL SUBUNIT-RELATED"/>
    <property type="match status" value="1"/>
</dbReference>
<dbReference type="InterPro" id="IPR052404">
    <property type="entry name" value="SPP1-like_terminase"/>
</dbReference>
<keyword evidence="2" id="KW-0231">Viral genome packaging</keyword>
<evidence type="ECO:0000256" key="2">
    <source>
        <dbReference type="ARBA" id="ARBA00023219"/>
    </source>
</evidence>
<dbReference type="STRING" id="1122949.GCA_000378725_01662"/>
<accession>A0A379C658</accession>
<dbReference type="InterPro" id="IPR005335">
    <property type="entry name" value="Terminase_ssu"/>
</dbReference>
<organism evidence="3 4">
    <name type="scientific">Peptoniphilus lacrimalis</name>
    <dbReference type="NCBI Taxonomy" id="33031"/>
    <lineage>
        <taxon>Bacteria</taxon>
        <taxon>Bacillati</taxon>
        <taxon>Bacillota</taxon>
        <taxon>Tissierellia</taxon>
        <taxon>Tissierellales</taxon>
        <taxon>Peptoniphilaceae</taxon>
        <taxon>Peptoniphilus</taxon>
    </lineage>
</organism>
<evidence type="ECO:0000313" key="3">
    <source>
        <dbReference type="EMBL" id="SUB57723.1"/>
    </source>
</evidence>
<protein>
    <submittedName>
        <fullName evidence="3">Terminase small subunit</fullName>
    </submittedName>
</protein>
<reference evidence="3 4" key="1">
    <citation type="submission" date="2018-06" db="EMBL/GenBank/DDBJ databases">
        <authorList>
            <consortium name="Pathogen Informatics"/>
            <person name="Doyle S."/>
        </authorList>
    </citation>
    <scope>NUCLEOTIDE SEQUENCE [LARGE SCALE GENOMIC DNA]</scope>
    <source>
        <strain evidence="3 4">NCTC13149</strain>
    </source>
</reference>
<name>A0A379C658_9FIRM</name>
<dbReference type="Proteomes" id="UP000255517">
    <property type="component" value="Unassembled WGS sequence"/>
</dbReference>
<evidence type="ECO:0000313" key="4">
    <source>
        <dbReference type="Proteomes" id="UP000255517"/>
    </source>
</evidence>
<dbReference type="Pfam" id="PF03592">
    <property type="entry name" value="Terminase_2"/>
    <property type="match status" value="1"/>
</dbReference>
<dbReference type="AlphaFoldDB" id="A0A379C658"/>
<dbReference type="RefSeq" id="WP_019035275.1">
    <property type="nucleotide sequence ID" value="NZ_UGSZ01000001.1"/>
</dbReference>
<sequence>MKLNARDKKFADEYIRTGKIIESAIKAGFAESTARDRAAEWLNPNSKSAKLSVLEYINEINKKIEKEKIADAKEIQEFWTKTFRDEKVEIKDRIKTSELLARVQGMFIENINLTGNIKTNNPFDGLSVEELRKLIKSD</sequence>
<evidence type="ECO:0000256" key="1">
    <source>
        <dbReference type="ARBA" id="ARBA00022612"/>
    </source>
</evidence>
<gene>
    <name evidence="3" type="ORF">NCTC13149_01580</name>
</gene>
<dbReference type="InterPro" id="IPR038713">
    <property type="entry name" value="Terminase_Gp1_N_sf"/>
</dbReference>